<evidence type="ECO:0000313" key="3">
    <source>
        <dbReference type="Proteomes" id="UP001295684"/>
    </source>
</evidence>
<feature type="compositionally biased region" description="Basic and acidic residues" evidence="1">
    <location>
        <begin position="345"/>
        <end position="361"/>
    </location>
</feature>
<feature type="compositionally biased region" description="Polar residues" evidence="1">
    <location>
        <begin position="385"/>
        <end position="399"/>
    </location>
</feature>
<protein>
    <submittedName>
        <fullName evidence="2">Uncharacterized protein</fullName>
    </submittedName>
</protein>
<dbReference type="EMBL" id="CAMPGE010023618">
    <property type="protein sequence ID" value="CAI2381538.1"/>
    <property type="molecule type" value="Genomic_DNA"/>
</dbReference>
<feature type="compositionally biased region" description="Basic residues" evidence="1">
    <location>
        <begin position="148"/>
        <end position="157"/>
    </location>
</feature>
<name>A0AAD1XXX3_EUPCR</name>
<feature type="region of interest" description="Disordered" evidence="1">
    <location>
        <begin position="37"/>
        <end position="98"/>
    </location>
</feature>
<dbReference type="Proteomes" id="UP001295684">
    <property type="component" value="Unassembled WGS sequence"/>
</dbReference>
<evidence type="ECO:0000256" key="1">
    <source>
        <dbReference type="SAM" id="MobiDB-lite"/>
    </source>
</evidence>
<accession>A0AAD1XXX3</accession>
<feature type="region of interest" description="Disordered" evidence="1">
    <location>
        <begin position="642"/>
        <end position="692"/>
    </location>
</feature>
<dbReference type="AlphaFoldDB" id="A0AAD1XXX3"/>
<keyword evidence="3" id="KW-1185">Reference proteome</keyword>
<comment type="caution">
    <text evidence="2">The sequence shown here is derived from an EMBL/GenBank/DDBJ whole genome shotgun (WGS) entry which is preliminary data.</text>
</comment>
<proteinExistence type="predicted"/>
<feature type="compositionally biased region" description="Polar residues" evidence="1">
    <location>
        <begin position="783"/>
        <end position="802"/>
    </location>
</feature>
<feature type="region of interest" description="Disordered" evidence="1">
    <location>
        <begin position="424"/>
        <end position="446"/>
    </location>
</feature>
<sequence>MILLKIEILALIFKIFRQEFAKRDEDEKIIGRNNSKTKHFTEPFDPNKLFHQVPSSAPKVETTKSKTSSHINKSHKVRKIKIDKESKKKRPDRSARVYKSQYNKPLILVDKEHGGSKNIKCKISTPKYTQVYPKKANLMNSGDGQKSKERKKKKSKGDHRDKSYNASSKKSKNFIEITKISTCTNARGISADNLADSNAVKKTDKYFKGLKSTKNKLGKISFKVTKTCRNKNISNLITSVDRNSTHIEQRKDKALKSLGKFKYKKGQHSRRGGADSKTGSEPKQERKKCISIGAQEERKVRAKVANSDKEPNLHNISNDFTDSFLNSVGKEKIRIPLEGDIADPSSKRKREDAKSTPKNEDFLPDFGCNKGSCAKESKKIKSENRTNSYGNSEKISLTGKSRRESSKRLSFDVKFKTKDLAEADSLKMMSSPNSSRERGKSKEKKSLGITMNPISSNNFKYAIGNLPIKVSRDDDMLFSFRNQVVTNRSIKESETSQLPESINSRHGEITYLLTSLEDRVASFVEGFNLCLEDIDDSLKNEIDSFKIDDSFDCEFKNNSISDFENQDEEDSLVTLMQAQEDEFDNEKQFEDLIDEEEFNERRTNEDHHYISDSITKAKSIEPKTNMVDTQEKVLDFTRIDPMSLGKSSTTPKSKAKRIKPQVSGIKSAKSTRATMPSSKKSKPKKTVQTSERKIRNIQLTEESKPPGRRRVSKISKKSMDRICSNPNEKSGGKYLIPSPDNSLSGRGVIKFFSLKKSTSRNVKGKNKVTSVSTNRCYVKKSNILHTSKGSSSGRMDTSSKSQNNRKGHQISFYPAPQSLRIKREEEPRLEDNCEILENKKFNPMSTQKYSVLPE</sequence>
<gene>
    <name evidence="2" type="ORF">ECRASSUSDP1_LOCUS22994</name>
</gene>
<reference evidence="2" key="1">
    <citation type="submission" date="2023-07" db="EMBL/GenBank/DDBJ databases">
        <authorList>
            <consortium name="AG Swart"/>
            <person name="Singh M."/>
            <person name="Singh A."/>
            <person name="Seah K."/>
            <person name="Emmerich C."/>
        </authorList>
    </citation>
    <scope>NUCLEOTIDE SEQUENCE</scope>
    <source>
        <strain evidence="2">DP1</strain>
    </source>
</reference>
<feature type="compositionally biased region" description="Basic residues" evidence="1">
    <location>
        <begin position="262"/>
        <end position="271"/>
    </location>
</feature>
<evidence type="ECO:0000313" key="2">
    <source>
        <dbReference type="EMBL" id="CAI2381538.1"/>
    </source>
</evidence>
<feature type="region of interest" description="Disordered" evidence="1">
    <location>
        <begin position="782"/>
        <end position="826"/>
    </location>
</feature>
<organism evidence="2 3">
    <name type="scientific">Euplotes crassus</name>
    <dbReference type="NCBI Taxonomy" id="5936"/>
    <lineage>
        <taxon>Eukaryota</taxon>
        <taxon>Sar</taxon>
        <taxon>Alveolata</taxon>
        <taxon>Ciliophora</taxon>
        <taxon>Intramacronucleata</taxon>
        <taxon>Spirotrichea</taxon>
        <taxon>Hypotrichia</taxon>
        <taxon>Euplotida</taxon>
        <taxon>Euplotidae</taxon>
        <taxon>Moneuplotes</taxon>
    </lineage>
</organism>
<feature type="region of interest" description="Disordered" evidence="1">
    <location>
        <begin position="132"/>
        <end position="169"/>
    </location>
</feature>
<feature type="compositionally biased region" description="Basic and acidic residues" evidence="1">
    <location>
        <begin position="373"/>
        <end position="384"/>
    </location>
</feature>
<feature type="compositionally biased region" description="Basic and acidic residues" evidence="1">
    <location>
        <begin position="435"/>
        <end position="446"/>
    </location>
</feature>
<feature type="region of interest" description="Disordered" evidence="1">
    <location>
        <begin position="336"/>
        <end position="403"/>
    </location>
</feature>
<feature type="region of interest" description="Disordered" evidence="1">
    <location>
        <begin position="262"/>
        <end position="288"/>
    </location>
</feature>
<feature type="compositionally biased region" description="Basic and acidic residues" evidence="1">
    <location>
        <begin position="272"/>
        <end position="288"/>
    </location>
</feature>